<protein>
    <submittedName>
        <fullName evidence="4">SDR family oxidoreductase</fullName>
    </submittedName>
</protein>
<reference evidence="4 5" key="1">
    <citation type="submission" date="2019-08" db="EMBL/GenBank/DDBJ databases">
        <title>Bradymonadales sp. TMQ2.</title>
        <authorList>
            <person name="Liang Q."/>
        </authorList>
    </citation>
    <scope>NUCLEOTIDE SEQUENCE [LARGE SCALE GENOMIC DNA]</scope>
    <source>
        <strain evidence="4 5">TMQ2</strain>
    </source>
</reference>
<dbReference type="GO" id="GO:0016020">
    <property type="term" value="C:membrane"/>
    <property type="evidence" value="ECO:0007669"/>
    <property type="project" value="TreeGrafter"/>
</dbReference>
<keyword evidence="2" id="KW-0560">Oxidoreductase</keyword>
<evidence type="ECO:0000313" key="4">
    <source>
        <dbReference type="EMBL" id="TXD39639.1"/>
    </source>
</evidence>
<dbReference type="RefSeq" id="WP_146973764.1">
    <property type="nucleotide sequence ID" value="NZ_VOSL01000031.1"/>
</dbReference>
<evidence type="ECO:0000256" key="1">
    <source>
        <dbReference type="ARBA" id="ARBA00006484"/>
    </source>
</evidence>
<evidence type="ECO:0000256" key="3">
    <source>
        <dbReference type="RuleBase" id="RU000363"/>
    </source>
</evidence>
<dbReference type="Proteomes" id="UP000321046">
    <property type="component" value="Unassembled WGS sequence"/>
</dbReference>
<dbReference type="AlphaFoldDB" id="A0A5C6XQD8"/>
<dbReference type="PRINTS" id="PR00080">
    <property type="entry name" value="SDRFAMILY"/>
</dbReference>
<sequence>MSENLKGSIAFITGASRGIGRAIALGLAEAGCDVALAARSVEALEEVAGACRELGVRALVVPLDLSELSAIPAAVERCVEELGGLSVLVNNAGMGGGGAADATDPEVWDRMIDVNVRALMHLTRYALPHIEEAVARRGVINIASISGKMSFAGGGGYCATKHAVVGFSHSVFEDVREKGIKVCAICPGYVNTPMVEGRGLDLAKTIQPEDIARTVRFVLEFPETGCPTEIIVRPQRSP</sequence>
<dbReference type="GO" id="GO:0016491">
    <property type="term" value="F:oxidoreductase activity"/>
    <property type="evidence" value="ECO:0007669"/>
    <property type="project" value="UniProtKB-KW"/>
</dbReference>
<organism evidence="4 5">
    <name type="scientific">Lujinxingia vulgaris</name>
    <dbReference type="NCBI Taxonomy" id="2600176"/>
    <lineage>
        <taxon>Bacteria</taxon>
        <taxon>Deltaproteobacteria</taxon>
        <taxon>Bradymonadales</taxon>
        <taxon>Lujinxingiaceae</taxon>
        <taxon>Lujinxingia</taxon>
    </lineage>
</organism>
<accession>A0A5C6XQD8</accession>
<evidence type="ECO:0000256" key="2">
    <source>
        <dbReference type="ARBA" id="ARBA00023002"/>
    </source>
</evidence>
<dbReference type="Gene3D" id="3.40.50.720">
    <property type="entry name" value="NAD(P)-binding Rossmann-like Domain"/>
    <property type="match status" value="1"/>
</dbReference>
<dbReference type="PANTHER" id="PTHR44196">
    <property type="entry name" value="DEHYDROGENASE/REDUCTASE SDR FAMILY MEMBER 7B"/>
    <property type="match status" value="1"/>
</dbReference>
<dbReference type="Pfam" id="PF00106">
    <property type="entry name" value="adh_short"/>
    <property type="match status" value="1"/>
</dbReference>
<dbReference type="InterPro" id="IPR036291">
    <property type="entry name" value="NAD(P)-bd_dom_sf"/>
</dbReference>
<dbReference type="OrthoDB" id="5363038at2"/>
<dbReference type="PANTHER" id="PTHR44196:SF1">
    <property type="entry name" value="DEHYDROGENASE_REDUCTASE SDR FAMILY MEMBER 7B"/>
    <property type="match status" value="1"/>
</dbReference>
<evidence type="ECO:0000313" key="5">
    <source>
        <dbReference type="Proteomes" id="UP000321046"/>
    </source>
</evidence>
<gene>
    <name evidence="4" type="ORF">FRC96_06850</name>
</gene>
<name>A0A5C6XQD8_9DELT</name>
<dbReference type="FunFam" id="3.40.50.720:FF:000084">
    <property type="entry name" value="Short-chain dehydrogenase reductase"/>
    <property type="match status" value="1"/>
</dbReference>
<dbReference type="PRINTS" id="PR00081">
    <property type="entry name" value="GDHRDH"/>
</dbReference>
<dbReference type="SUPFAM" id="SSF51735">
    <property type="entry name" value="NAD(P)-binding Rossmann-fold domains"/>
    <property type="match status" value="1"/>
</dbReference>
<dbReference type="InterPro" id="IPR002347">
    <property type="entry name" value="SDR_fam"/>
</dbReference>
<comment type="similarity">
    <text evidence="1 3">Belongs to the short-chain dehydrogenases/reductases (SDR) family.</text>
</comment>
<proteinExistence type="inferred from homology"/>
<dbReference type="CDD" id="cd05233">
    <property type="entry name" value="SDR_c"/>
    <property type="match status" value="1"/>
</dbReference>
<dbReference type="EMBL" id="VOSL01000031">
    <property type="protein sequence ID" value="TXD39639.1"/>
    <property type="molecule type" value="Genomic_DNA"/>
</dbReference>
<comment type="caution">
    <text evidence="4">The sequence shown here is derived from an EMBL/GenBank/DDBJ whole genome shotgun (WGS) entry which is preliminary data.</text>
</comment>